<reference evidence="1" key="1">
    <citation type="submission" date="2022-08" db="UniProtKB">
        <authorList>
            <consortium name="EnsemblMetazoa"/>
        </authorList>
    </citation>
    <scope>IDENTIFICATION</scope>
    <source>
        <strain evidence="1">05x7-T-G4-1.051#20</strain>
    </source>
</reference>
<evidence type="ECO:0000313" key="1">
    <source>
        <dbReference type="EnsemblMetazoa" id="G8485.1:cds"/>
    </source>
</evidence>
<accession>A0A8W8P2Q5</accession>
<name>A0A8W8P2Q5_MAGGI</name>
<dbReference type="AlphaFoldDB" id="A0A8W8P2Q5"/>
<dbReference type="EnsemblMetazoa" id="G8485.1">
    <property type="protein sequence ID" value="G8485.1:cds"/>
    <property type="gene ID" value="G8485"/>
</dbReference>
<organism evidence="1 2">
    <name type="scientific">Magallana gigas</name>
    <name type="common">Pacific oyster</name>
    <name type="synonym">Crassostrea gigas</name>
    <dbReference type="NCBI Taxonomy" id="29159"/>
    <lineage>
        <taxon>Eukaryota</taxon>
        <taxon>Metazoa</taxon>
        <taxon>Spiralia</taxon>
        <taxon>Lophotrochozoa</taxon>
        <taxon>Mollusca</taxon>
        <taxon>Bivalvia</taxon>
        <taxon>Autobranchia</taxon>
        <taxon>Pteriomorphia</taxon>
        <taxon>Ostreida</taxon>
        <taxon>Ostreoidea</taxon>
        <taxon>Ostreidae</taxon>
        <taxon>Magallana</taxon>
    </lineage>
</organism>
<dbReference type="Proteomes" id="UP000005408">
    <property type="component" value="Unassembled WGS sequence"/>
</dbReference>
<sequence>MIWDLAKTATMAAATALTDLPTDDSEIPRLSTIRRRWAPVATKHTYDRNRYFQPPPLESVPIPVSVGWQVSGYQQLHKEHKVFLPKITKEQIDQYFDYHMAGDKQFTKDIKAVSKGNAMFQGNRWQECSITVKDNAYSSQGLSGQQ</sequence>
<keyword evidence="2" id="KW-1185">Reference proteome</keyword>
<protein>
    <submittedName>
        <fullName evidence="1">Uncharacterized protein</fullName>
    </submittedName>
</protein>
<evidence type="ECO:0000313" key="2">
    <source>
        <dbReference type="Proteomes" id="UP000005408"/>
    </source>
</evidence>
<proteinExistence type="predicted"/>